<name>A0A1W0X619_HYPEX</name>
<evidence type="ECO:0000313" key="1">
    <source>
        <dbReference type="EMBL" id="OQV22915.1"/>
    </source>
</evidence>
<sequence>MELYMHPDSPVRLFLGVKMFRGNHFNVCHVIGAHQDIWKTDGRRLSSIQEINANAGPGTYTFERDCLPTLEWIAAEVFDGTKVLDTPEFNVLRFIEFP</sequence>
<dbReference type="AlphaFoldDB" id="A0A1W0X619"/>
<gene>
    <name evidence="1" type="ORF">BV898_03341</name>
</gene>
<dbReference type="EMBL" id="MTYJ01000015">
    <property type="protein sequence ID" value="OQV22915.1"/>
    <property type="molecule type" value="Genomic_DNA"/>
</dbReference>
<comment type="caution">
    <text evidence="1">The sequence shown here is derived from an EMBL/GenBank/DDBJ whole genome shotgun (WGS) entry which is preliminary data.</text>
</comment>
<protein>
    <submittedName>
        <fullName evidence="1">Uncharacterized protein</fullName>
    </submittedName>
</protein>
<evidence type="ECO:0000313" key="2">
    <source>
        <dbReference type="Proteomes" id="UP000192578"/>
    </source>
</evidence>
<proteinExistence type="predicted"/>
<accession>A0A1W0X619</accession>
<dbReference type="Proteomes" id="UP000192578">
    <property type="component" value="Unassembled WGS sequence"/>
</dbReference>
<organism evidence="1 2">
    <name type="scientific">Hypsibius exemplaris</name>
    <name type="common">Freshwater tardigrade</name>
    <dbReference type="NCBI Taxonomy" id="2072580"/>
    <lineage>
        <taxon>Eukaryota</taxon>
        <taxon>Metazoa</taxon>
        <taxon>Ecdysozoa</taxon>
        <taxon>Tardigrada</taxon>
        <taxon>Eutardigrada</taxon>
        <taxon>Parachela</taxon>
        <taxon>Hypsibioidea</taxon>
        <taxon>Hypsibiidae</taxon>
        <taxon>Hypsibius</taxon>
    </lineage>
</organism>
<keyword evidence="2" id="KW-1185">Reference proteome</keyword>
<reference evidence="2" key="1">
    <citation type="submission" date="2017-01" db="EMBL/GenBank/DDBJ databases">
        <title>Comparative genomics of anhydrobiosis in the tardigrade Hypsibius dujardini.</title>
        <authorList>
            <person name="Yoshida Y."/>
            <person name="Koutsovoulos G."/>
            <person name="Laetsch D."/>
            <person name="Stevens L."/>
            <person name="Kumar S."/>
            <person name="Horikawa D."/>
            <person name="Ishino K."/>
            <person name="Komine S."/>
            <person name="Tomita M."/>
            <person name="Blaxter M."/>
            <person name="Arakawa K."/>
        </authorList>
    </citation>
    <scope>NUCLEOTIDE SEQUENCE [LARGE SCALE GENOMIC DNA]</scope>
    <source>
        <strain evidence="2">Z151</strain>
    </source>
</reference>